<comment type="caution">
    <text evidence="3">The sequence shown here is derived from an EMBL/GenBank/DDBJ whole genome shotgun (WGS) entry which is preliminary data.</text>
</comment>
<dbReference type="SUPFAM" id="SSF47090">
    <property type="entry name" value="PGBD-like"/>
    <property type="match status" value="1"/>
</dbReference>
<evidence type="ECO:0000313" key="3">
    <source>
        <dbReference type="EMBL" id="MFC4337995.1"/>
    </source>
</evidence>
<dbReference type="RefSeq" id="WP_380625560.1">
    <property type="nucleotide sequence ID" value="NZ_JBHSDK010000061.1"/>
</dbReference>
<dbReference type="EMBL" id="JBHSDK010000061">
    <property type="protein sequence ID" value="MFC4337995.1"/>
    <property type="molecule type" value="Genomic_DNA"/>
</dbReference>
<keyword evidence="1" id="KW-0732">Signal</keyword>
<reference evidence="4" key="1">
    <citation type="journal article" date="2019" name="Int. J. Syst. Evol. Microbiol.">
        <title>The Global Catalogue of Microorganisms (GCM) 10K type strain sequencing project: providing services to taxonomists for standard genome sequencing and annotation.</title>
        <authorList>
            <consortium name="The Broad Institute Genomics Platform"/>
            <consortium name="The Broad Institute Genome Sequencing Center for Infectious Disease"/>
            <person name="Wu L."/>
            <person name="Ma J."/>
        </authorList>
    </citation>
    <scope>NUCLEOTIDE SEQUENCE [LARGE SCALE GENOMIC DNA]</scope>
    <source>
        <strain evidence="4">IBRC-M 10908</strain>
    </source>
</reference>
<dbReference type="InterPro" id="IPR036365">
    <property type="entry name" value="PGBD-like_sf"/>
</dbReference>
<feature type="domain" description="Peptidoglycan binding-like" evidence="2">
    <location>
        <begin position="78"/>
        <end position="132"/>
    </location>
</feature>
<keyword evidence="4" id="KW-1185">Reference proteome</keyword>
<organism evidence="3 4">
    <name type="scientific">Salininema proteolyticum</name>
    <dbReference type="NCBI Taxonomy" id="1607685"/>
    <lineage>
        <taxon>Bacteria</taxon>
        <taxon>Bacillati</taxon>
        <taxon>Actinomycetota</taxon>
        <taxon>Actinomycetes</taxon>
        <taxon>Glycomycetales</taxon>
        <taxon>Glycomycetaceae</taxon>
        <taxon>Salininema</taxon>
    </lineage>
</organism>
<dbReference type="Gene3D" id="1.10.101.10">
    <property type="entry name" value="PGBD-like superfamily/PGBD"/>
    <property type="match status" value="1"/>
</dbReference>
<proteinExistence type="predicted"/>
<dbReference type="Proteomes" id="UP001595823">
    <property type="component" value="Unassembled WGS sequence"/>
</dbReference>
<evidence type="ECO:0000256" key="1">
    <source>
        <dbReference type="SAM" id="SignalP"/>
    </source>
</evidence>
<evidence type="ECO:0000313" key="4">
    <source>
        <dbReference type="Proteomes" id="UP001595823"/>
    </source>
</evidence>
<sequence>MRRFLKKPATVLLGAAMAVAIASPATAAPSTGMESSNVSAQLSWCNGDTFRNVSGYGVRYPAYNTSVNCQMSIGSQNGGVRILQRALRYCNLREPIAVDGIFGSGTAAALERAQRKAGASPDGVYGPETRKRILWMTDSGHCRRLNY</sequence>
<gene>
    <name evidence="3" type="ORF">ACFPET_22650</name>
</gene>
<name>A0ABV8U4D6_9ACTN</name>
<feature type="chain" id="PRO_5046006136" evidence="1">
    <location>
        <begin position="28"/>
        <end position="147"/>
    </location>
</feature>
<dbReference type="InterPro" id="IPR002477">
    <property type="entry name" value="Peptidoglycan-bd-like"/>
</dbReference>
<dbReference type="InterPro" id="IPR036366">
    <property type="entry name" value="PGBDSf"/>
</dbReference>
<evidence type="ECO:0000259" key="2">
    <source>
        <dbReference type="Pfam" id="PF01471"/>
    </source>
</evidence>
<accession>A0ABV8U4D6</accession>
<protein>
    <submittedName>
        <fullName evidence="3">Peptidoglycan-binding protein</fullName>
    </submittedName>
</protein>
<dbReference type="Pfam" id="PF01471">
    <property type="entry name" value="PG_binding_1"/>
    <property type="match status" value="1"/>
</dbReference>
<feature type="signal peptide" evidence="1">
    <location>
        <begin position="1"/>
        <end position="27"/>
    </location>
</feature>